<evidence type="ECO:0000313" key="1">
    <source>
        <dbReference type="EMBL" id="QHQ53543.1"/>
    </source>
</evidence>
<dbReference type="EMBL" id="CP047963">
    <property type="protein sequence ID" value="QHQ53543.1"/>
    <property type="molecule type" value="Genomic_DNA"/>
</dbReference>
<reference evidence="1 2" key="1">
    <citation type="submission" date="2020-01" db="EMBL/GenBank/DDBJ databases">
        <title>Complete genome of Aeromonas media MC64.</title>
        <authorList>
            <person name="Cao G."/>
            <person name="Fu J."/>
            <person name="Zhong C."/>
        </authorList>
    </citation>
    <scope>NUCLEOTIDE SEQUENCE [LARGE SCALE GENOMIC DNA]</scope>
    <source>
        <strain evidence="1 2">MC64</strain>
        <plasmid evidence="2">pmc64a</plasmid>
    </source>
</reference>
<organism evidence="1 2">
    <name type="scientific">Aeromonas media</name>
    <dbReference type="NCBI Taxonomy" id="651"/>
    <lineage>
        <taxon>Bacteria</taxon>
        <taxon>Pseudomonadati</taxon>
        <taxon>Pseudomonadota</taxon>
        <taxon>Gammaproteobacteria</taxon>
        <taxon>Aeromonadales</taxon>
        <taxon>Aeromonadaceae</taxon>
        <taxon>Aeromonas</taxon>
    </lineage>
</organism>
<dbReference type="RefSeq" id="WP_161507897.1">
    <property type="nucleotide sequence ID" value="NZ_CAWPID010000002.1"/>
</dbReference>
<evidence type="ECO:0000313" key="2">
    <source>
        <dbReference type="Proteomes" id="UP000463871"/>
    </source>
</evidence>
<accession>A0AAE6SPJ2</accession>
<dbReference type="Proteomes" id="UP000463871">
    <property type="component" value="Plasmid pMC64A"/>
</dbReference>
<keyword evidence="1" id="KW-0614">Plasmid</keyword>
<gene>
    <name evidence="1" type="ORF">GWI30_22030</name>
</gene>
<geneLocation type="plasmid" evidence="2">
    <name>pmc64a</name>
</geneLocation>
<proteinExistence type="predicted"/>
<protein>
    <submittedName>
        <fullName evidence="1">Uncharacterized protein</fullName>
    </submittedName>
</protein>
<dbReference type="AlphaFoldDB" id="A0AAE6SPJ2"/>
<name>A0AAE6SPJ2_AERME</name>
<sequence>MPSKAEIRACPDLIADLAVEPTASMSDFLARLPADSDDVDIDIITVLLEQQDYINQCRQKVIDDIVARNGGDACGLELSRGGDRADLACVFPEPRYNGGYRLSFYDSHGPQSHMCYTTPEEALRDAIYMGYRTLIPGELDRLTETSTWQRGLAMVTDLMRQLMSSSTSKAH</sequence>